<dbReference type="Proteomes" id="UP000187429">
    <property type="component" value="Unassembled WGS sequence"/>
</dbReference>
<sequence>MADALQSIFQYSDSEDSNSDAELSIIVKNIESHHTNKKNILKEMKKSIPYKDSKENSVLKINSSSEASKTEYEIDSRVEATPKESCVSSSEDSEYTKIQNHLLLELRSFAPKLLTSESNGVMETNQDLTEKFRNWEKLKKEGINFNDQLLKNKNFRNPNIYAKFIENLDIVETGSNFDIRKYNPSSFPESVYSDNLKLPSTSLNQGTVHNDNKNSVPREKVEFVLPKK</sequence>
<dbReference type="EMBL" id="LSSM01001558">
    <property type="protein sequence ID" value="OMJ25909.1"/>
    <property type="molecule type" value="Genomic_DNA"/>
</dbReference>
<name>A0A1R1YG87_9FUNG</name>
<dbReference type="GO" id="GO:0006355">
    <property type="term" value="P:regulation of DNA-templated transcription"/>
    <property type="evidence" value="ECO:0007669"/>
    <property type="project" value="InterPro"/>
</dbReference>
<organism evidence="1 2">
    <name type="scientific">Smittium culicis</name>
    <dbReference type="NCBI Taxonomy" id="133412"/>
    <lineage>
        <taxon>Eukaryota</taxon>
        <taxon>Fungi</taxon>
        <taxon>Fungi incertae sedis</taxon>
        <taxon>Zoopagomycota</taxon>
        <taxon>Kickxellomycotina</taxon>
        <taxon>Harpellomycetes</taxon>
        <taxon>Harpellales</taxon>
        <taxon>Legeriomycetaceae</taxon>
        <taxon>Smittium</taxon>
    </lineage>
</organism>
<proteinExistence type="predicted"/>
<reference evidence="2" key="1">
    <citation type="submission" date="2017-01" db="EMBL/GenBank/DDBJ databases">
        <authorList>
            <person name="Wang Y."/>
            <person name="White M."/>
            <person name="Kvist S."/>
            <person name="Moncalvo J.-M."/>
        </authorList>
    </citation>
    <scope>NUCLEOTIDE SEQUENCE [LARGE SCALE GENOMIC DNA]</scope>
    <source>
        <strain evidence="2">ID-206-W2</strain>
    </source>
</reference>
<accession>A0A1R1YG87</accession>
<evidence type="ECO:0000313" key="1">
    <source>
        <dbReference type="EMBL" id="OMJ25909.1"/>
    </source>
</evidence>
<keyword evidence="2" id="KW-1185">Reference proteome</keyword>
<comment type="caution">
    <text evidence="1">The sequence shown here is derived from an EMBL/GenBank/DDBJ whole genome shotgun (WGS) entry which is preliminary data.</text>
</comment>
<dbReference type="PANTHER" id="PTHR13464">
    <property type="entry name" value="TRANSCRIPTIONAL REGULATOR PROTEIN HCNGP"/>
    <property type="match status" value="1"/>
</dbReference>
<dbReference type="Pfam" id="PF07818">
    <property type="entry name" value="HCNGP"/>
    <property type="match status" value="1"/>
</dbReference>
<protein>
    <recommendedName>
        <fullName evidence="3">SAP30-binding protein</fullName>
    </recommendedName>
</protein>
<dbReference type="InterPro" id="IPR012479">
    <property type="entry name" value="SAP30BP"/>
</dbReference>
<dbReference type="OrthoDB" id="1714508at2759"/>
<evidence type="ECO:0008006" key="3">
    <source>
        <dbReference type="Google" id="ProtNLM"/>
    </source>
</evidence>
<dbReference type="PANTHER" id="PTHR13464:SF0">
    <property type="entry name" value="SAP30-BINDING PROTEIN"/>
    <property type="match status" value="1"/>
</dbReference>
<dbReference type="GO" id="GO:0005634">
    <property type="term" value="C:nucleus"/>
    <property type="evidence" value="ECO:0007669"/>
    <property type="project" value="TreeGrafter"/>
</dbReference>
<dbReference type="AlphaFoldDB" id="A0A1R1YG87"/>
<evidence type="ECO:0000313" key="2">
    <source>
        <dbReference type="Proteomes" id="UP000187429"/>
    </source>
</evidence>
<gene>
    <name evidence="1" type="ORF">AYI69_g4134</name>
</gene>